<name>A0A8S5LB34_9VIRU</name>
<sequence length="68" mass="8006">MNGLAELRIRSARQSAKAHSKQRSKTGLQKKVTILLQNRKIIEKAIDKWYNKVKRRKESANHEKNLHE</sequence>
<dbReference type="EMBL" id="BK014669">
    <property type="protein sequence ID" value="DAD67145.1"/>
    <property type="molecule type" value="Genomic_DNA"/>
</dbReference>
<evidence type="ECO:0000313" key="2">
    <source>
        <dbReference type="EMBL" id="DAD67145.1"/>
    </source>
</evidence>
<accession>A0A8S5LB34</accession>
<evidence type="ECO:0000256" key="1">
    <source>
        <dbReference type="SAM" id="MobiDB-lite"/>
    </source>
</evidence>
<protein>
    <submittedName>
        <fullName evidence="2">Uncharacterized protein</fullName>
    </submittedName>
</protein>
<organism evidence="2">
    <name type="scientific">Microviridae sp. cty645</name>
    <dbReference type="NCBI Taxonomy" id="2823616"/>
    <lineage>
        <taxon>Viruses</taxon>
        <taxon>Monodnaviria</taxon>
        <taxon>Sangervirae</taxon>
        <taxon>Phixviricota</taxon>
        <taxon>Malgrandaviricetes</taxon>
        <taxon>Petitvirales</taxon>
        <taxon>Microviridae</taxon>
    </lineage>
</organism>
<feature type="region of interest" description="Disordered" evidence="1">
    <location>
        <begin position="1"/>
        <end position="29"/>
    </location>
</feature>
<reference evidence="2" key="1">
    <citation type="journal article" date="2021" name="Proc. Natl. Acad. Sci. U.S.A.">
        <title>A Catalog of Tens of Thousands of Viruses from Human Metagenomes Reveals Hidden Associations with Chronic Diseases.</title>
        <authorList>
            <person name="Tisza M.J."/>
            <person name="Buck C.B."/>
        </authorList>
    </citation>
    <scope>NUCLEOTIDE SEQUENCE</scope>
    <source>
        <strain evidence="2">Cty645</strain>
    </source>
</reference>
<proteinExistence type="predicted"/>